<proteinExistence type="predicted"/>
<name>A0A1S7LIX7_MAGMO</name>
<evidence type="ECO:0000313" key="2">
    <source>
        <dbReference type="EMBL" id="CRH06860.1"/>
    </source>
</evidence>
<dbReference type="InterPro" id="IPR016181">
    <property type="entry name" value="Acyl_CoA_acyltransferase"/>
</dbReference>
<dbReference type="AlphaFoldDB" id="A0A1S7LIX7"/>
<dbReference type="Gene3D" id="3.40.630.30">
    <property type="match status" value="1"/>
</dbReference>
<organism evidence="2">
    <name type="scientific">Magnetococcus massalia (strain MO-1)</name>
    <dbReference type="NCBI Taxonomy" id="451514"/>
    <lineage>
        <taxon>Bacteria</taxon>
        <taxon>Pseudomonadati</taxon>
        <taxon>Pseudomonadota</taxon>
        <taxon>Magnetococcia</taxon>
        <taxon>Magnetococcales</taxon>
        <taxon>Magnetococcaceae</taxon>
        <taxon>Magnetococcus</taxon>
    </lineage>
</organism>
<reference evidence="2" key="1">
    <citation type="submission" date="2015-04" db="EMBL/GenBank/DDBJ databases">
        <authorList>
            <person name="Syromyatnikov M.Y."/>
            <person name="Popov V.N."/>
        </authorList>
    </citation>
    <scope>NUCLEOTIDE SEQUENCE</scope>
    <source>
        <strain evidence="2">MO-1</strain>
    </source>
</reference>
<dbReference type="PROSITE" id="PS51186">
    <property type="entry name" value="GNAT"/>
    <property type="match status" value="1"/>
</dbReference>
<evidence type="ECO:0000259" key="1">
    <source>
        <dbReference type="PROSITE" id="PS51186"/>
    </source>
</evidence>
<sequence length="192" mass="21133">MARLCEGLQLSWGERKDTHEMASLYQEVLGKTLSSEQVRLLVTPPSSGLSRIVRHRGQIVGHHLMLPLMSGGGPQSPRLMGIASLLVHPDWRSLGIGGLLVEDGIRACSARGYNALFTATLPDYFLRFGFAPYYGAAYGKPPIAWVRPLSSMGLLGWEGHVIFHPLSPFPQLMEPKPLQTADGHPRRLARQS</sequence>
<keyword evidence="2" id="KW-0808">Transferase</keyword>
<dbReference type="InterPro" id="IPR000182">
    <property type="entry name" value="GNAT_dom"/>
</dbReference>
<dbReference type="SUPFAM" id="SSF55729">
    <property type="entry name" value="Acyl-CoA N-acyltransferases (Nat)"/>
    <property type="match status" value="1"/>
</dbReference>
<dbReference type="Pfam" id="PF00583">
    <property type="entry name" value="Acetyltransf_1"/>
    <property type="match status" value="1"/>
</dbReference>
<gene>
    <name evidence="2" type="ORF">MAGMO_2708</name>
</gene>
<protein>
    <submittedName>
        <fullName evidence="2">Putative N-acetyltransferase</fullName>
    </submittedName>
</protein>
<dbReference type="GO" id="GO:0016747">
    <property type="term" value="F:acyltransferase activity, transferring groups other than amino-acyl groups"/>
    <property type="evidence" value="ECO:0007669"/>
    <property type="project" value="InterPro"/>
</dbReference>
<feature type="domain" description="N-acetyltransferase" evidence="1">
    <location>
        <begin position="8"/>
        <end position="150"/>
    </location>
</feature>
<accession>A0A1S7LIX7</accession>
<dbReference type="CDD" id="cd04301">
    <property type="entry name" value="NAT_SF"/>
    <property type="match status" value="1"/>
</dbReference>
<dbReference type="EMBL" id="LO017727">
    <property type="protein sequence ID" value="CRH06860.1"/>
    <property type="molecule type" value="Genomic_DNA"/>
</dbReference>